<dbReference type="EMBL" id="CP110421">
    <property type="protein sequence ID" value="WAQ81442.1"/>
    <property type="molecule type" value="Genomic_DNA"/>
</dbReference>
<dbReference type="GeneID" id="77806741"/>
<reference evidence="1" key="1">
    <citation type="submission" date="2022-10" db="EMBL/GenBank/DDBJ databases">
        <title>Puccinia triticina Genome sequencing and assembly.</title>
        <authorList>
            <person name="Li C."/>
        </authorList>
    </citation>
    <scope>NUCLEOTIDE SEQUENCE</scope>
    <source>
        <strain evidence="1">Pt15</strain>
    </source>
</reference>
<name>A0ABY7CAF0_9BASI</name>
<evidence type="ECO:0000313" key="2">
    <source>
        <dbReference type="Proteomes" id="UP001164743"/>
    </source>
</evidence>
<dbReference type="RefSeq" id="XP_053016997.1">
    <property type="nucleotide sequence ID" value="XM_053165846.1"/>
</dbReference>
<keyword evidence="2" id="KW-1185">Reference proteome</keyword>
<organism evidence="1 2">
    <name type="scientific">Puccinia triticina</name>
    <dbReference type="NCBI Taxonomy" id="208348"/>
    <lineage>
        <taxon>Eukaryota</taxon>
        <taxon>Fungi</taxon>
        <taxon>Dikarya</taxon>
        <taxon>Basidiomycota</taxon>
        <taxon>Pucciniomycotina</taxon>
        <taxon>Pucciniomycetes</taxon>
        <taxon>Pucciniales</taxon>
        <taxon>Pucciniaceae</taxon>
        <taxon>Puccinia</taxon>
    </lineage>
</organism>
<accession>A0ABY7CAF0</accession>
<gene>
    <name evidence="1" type="ORF">PtA15_1A783</name>
</gene>
<proteinExistence type="predicted"/>
<evidence type="ECO:0000313" key="1">
    <source>
        <dbReference type="EMBL" id="WAQ81442.1"/>
    </source>
</evidence>
<dbReference type="Proteomes" id="UP001164743">
    <property type="component" value="Chromosome 1A"/>
</dbReference>
<sequence length="117" mass="13753">MRHDIIFYTFRRLLRDSQSPRLRKVKLTVIDADGLLRNKLVSATNLLSAIKSERLGWCRVPFDWDINDRTYNPDLTISNSQNGYRDLTARMDLETYRCVPWEPLDLRCPDNGFGTLF</sequence>
<protein>
    <submittedName>
        <fullName evidence="1">Uncharacterized protein</fullName>
    </submittedName>
</protein>